<dbReference type="RefSeq" id="WP_157090715.1">
    <property type="nucleotide sequence ID" value="NZ_JARMAB010000003.1"/>
</dbReference>
<organism evidence="1 2">
    <name type="scientific">Heyndrickxia acidicola</name>
    <dbReference type="NCBI Taxonomy" id="209389"/>
    <lineage>
        <taxon>Bacteria</taxon>
        <taxon>Bacillati</taxon>
        <taxon>Bacillota</taxon>
        <taxon>Bacilli</taxon>
        <taxon>Bacillales</taxon>
        <taxon>Bacillaceae</taxon>
        <taxon>Heyndrickxia</taxon>
    </lineage>
</organism>
<keyword evidence="2" id="KW-1185">Reference proteome</keyword>
<dbReference type="EMBL" id="JARMAB010000003">
    <property type="protein sequence ID" value="MED1201827.1"/>
    <property type="molecule type" value="Genomic_DNA"/>
</dbReference>
<sequence length="47" mass="5350">MDSKINSVTSVTKDGHYLRDTKEDVTDKIVEAVLERNRKAMKELVSV</sequence>
<protein>
    <submittedName>
        <fullName evidence="1">Uncharacterized protein</fullName>
    </submittedName>
</protein>
<accession>A0ABU6MEY6</accession>
<proteinExistence type="predicted"/>
<dbReference type="Proteomes" id="UP001341444">
    <property type="component" value="Unassembled WGS sequence"/>
</dbReference>
<gene>
    <name evidence="1" type="ORF">P4T90_01850</name>
</gene>
<evidence type="ECO:0000313" key="2">
    <source>
        <dbReference type="Proteomes" id="UP001341444"/>
    </source>
</evidence>
<evidence type="ECO:0000313" key="1">
    <source>
        <dbReference type="EMBL" id="MED1201827.1"/>
    </source>
</evidence>
<name>A0ABU6MEY6_9BACI</name>
<comment type="caution">
    <text evidence="1">The sequence shown here is derived from an EMBL/GenBank/DDBJ whole genome shotgun (WGS) entry which is preliminary data.</text>
</comment>
<reference evidence="1 2" key="1">
    <citation type="submission" date="2023-03" db="EMBL/GenBank/DDBJ databases">
        <title>Bacillus Genome Sequencing.</title>
        <authorList>
            <person name="Dunlap C."/>
        </authorList>
    </citation>
    <scope>NUCLEOTIDE SEQUENCE [LARGE SCALE GENOMIC DNA]</scope>
    <source>
        <strain evidence="1 2">B-23453</strain>
    </source>
</reference>